<dbReference type="STRING" id="536019.Mesop_2005"/>
<dbReference type="InterPro" id="IPR005503">
    <property type="entry name" value="FliL"/>
</dbReference>
<dbReference type="AlphaFoldDB" id="F7YA86"/>
<evidence type="ECO:0000256" key="1">
    <source>
        <dbReference type="ARBA" id="ARBA00002254"/>
    </source>
</evidence>
<gene>
    <name evidence="12" type="ordered locus">Mesop_2005</name>
</gene>
<name>F7YA86_MESOW</name>
<evidence type="ECO:0000313" key="12">
    <source>
        <dbReference type="EMBL" id="AEH86485.1"/>
    </source>
</evidence>
<evidence type="ECO:0000256" key="6">
    <source>
        <dbReference type="ARBA" id="ARBA00022692"/>
    </source>
</evidence>
<keyword evidence="10" id="KW-0997">Cell inner membrane</keyword>
<reference evidence="12 13" key="1">
    <citation type="submission" date="2010-10" db="EMBL/GenBank/DDBJ databases">
        <title>Complete sequence of Mesorhizobium opportunistum WSM2075.</title>
        <authorList>
            <consortium name="US DOE Joint Genome Institute"/>
            <person name="Lucas S."/>
            <person name="Copeland A."/>
            <person name="Lapidus A."/>
            <person name="Cheng J.-F."/>
            <person name="Bruce D."/>
            <person name="Goodwin L."/>
            <person name="Pitluck S."/>
            <person name="Chertkov O."/>
            <person name="Misra M."/>
            <person name="Detter J.C."/>
            <person name="Han C."/>
            <person name="Tapia R."/>
            <person name="Land M."/>
            <person name="Hauser L."/>
            <person name="Kyrpides N."/>
            <person name="Ovchinnikova G."/>
            <person name="Mavrommatis K.M."/>
            <person name="Tiwari R.P."/>
            <person name="Howieson J.G."/>
            <person name="O'Hara G.W."/>
            <person name="Nandasena K.G."/>
            <person name="Woyke T."/>
        </authorList>
    </citation>
    <scope>NUCLEOTIDE SEQUENCE [LARGE SCALE GENOMIC DNA]</scope>
    <source>
        <strain evidence="13">LMG 24607 / HAMBI 3007 / WSM2075</strain>
    </source>
</reference>
<dbReference type="HOGENOM" id="CLU_125894_0_0_5"/>
<keyword evidence="6" id="KW-0812">Transmembrane</keyword>
<evidence type="ECO:0000256" key="3">
    <source>
        <dbReference type="ARBA" id="ARBA00008281"/>
    </source>
</evidence>
<evidence type="ECO:0000256" key="4">
    <source>
        <dbReference type="ARBA" id="ARBA00022475"/>
    </source>
</evidence>
<evidence type="ECO:0000256" key="2">
    <source>
        <dbReference type="ARBA" id="ARBA00004162"/>
    </source>
</evidence>
<evidence type="ECO:0000256" key="8">
    <source>
        <dbReference type="ARBA" id="ARBA00022989"/>
    </source>
</evidence>
<accession>F7YA86</accession>
<dbReference type="eggNOG" id="COG1580">
    <property type="taxonomic scope" value="Bacteria"/>
</dbReference>
<keyword evidence="4" id="KW-1003">Cell membrane</keyword>
<keyword evidence="12" id="KW-0282">Flagellum</keyword>
<dbReference type="KEGG" id="mop:Mesop_2005"/>
<dbReference type="GO" id="GO:0005886">
    <property type="term" value="C:plasma membrane"/>
    <property type="evidence" value="ECO:0007669"/>
    <property type="project" value="UniProtKB-SubCell"/>
</dbReference>
<comment type="similarity">
    <text evidence="3 10">Belongs to the FliL family.</text>
</comment>
<dbReference type="GO" id="GO:0009425">
    <property type="term" value="C:bacterial-type flagellum basal body"/>
    <property type="evidence" value="ECO:0007669"/>
    <property type="project" value="InterPro"/>
</dbReference>
<dbReference type="GO" id="GO:0006935">
    <property type="term" value="P:chemotaxis"/>
    <property type="evidence" value="ECO:0007669"/>
    <property type="project" value="UniProtKB-KW"/>
</dbReference>
<dbReference type="Proteomes" id="UP000001623">
    <property type="component" value="Chromosome"/>
</dbReference>
<dbReference type="GO" id="GO:0071973">
    <property type="term" value="P:bacterial-type flagellum-dependent cell motility"/>
    <property type="evidence" value="ECO:0007669"/>
    <property type="project" value="InterPro"/>
</dbReference>
<sequence>MLLVVTAAAIGMGWMSGGYLKGVGAPSSVPAAPENEGKTAEPAATHEPGTGSTLVVLAPITTNIASPAETWLRMEVSVVYDAPQPPAMSEDIHQDLLAFVRTLKMHQIEGASGYQHLKADLDERASIRSQGHAKQVLIRTLLLE</sequence>
<evidence type="ECO:0000256" key="7">
    <source>
        <dbReference type="ARBA" id="ARBA00022779"/>
    </source>
</evidence>
<keyword evidence="12" id="KW-0969">Cilium</keyword>
<evidence type="ECO:0000256" key="9">
    <source>
        <dbReference type="ARBA" id="ARBA00023136"/>
    </source>
</evidence>
<evidence type="ECO:0000313" key="13">
    <source>
        <dbReference type="Proteomes" id="UP000001623"/>
    </source>
</evidence>
<dbReference type="EMBL" id="CP002279">
    <property type="protein sequence ID" value="AEH86485.1"/>
    <property type="molecule type" value="Genomic_DNA"/>
</dbReference>
<keyword evidence="8" id="KW-1133">Transmembrane helix</keyword>
<feature type="region of interest" description="Disordered" evidence="11">
    <location>
        <begin position="26"/>
        <end position="50"/>
    </location>
</feature>
<proteinExistence type="inferred from homology"/>
<keyword evidence="9 10" id="KW-0472">Membrane</keyword>
<comment type="subcellular location">
    <subcellularLocation>
        <location evidence="10">Cell inner membrane</location>
    </subcellularLocation>
    <subcellularLocation>
        <location evidence="2">Cell membrane</location>
        <topology evidence="2">Single-pass membrane protein</topology>
    </subcellularLocation>
</comment>
<protein>
    <recommendedName>
        <fullName evidence="10">Flagellar protein FliL</fullName>
    </recommendedName>
</protein>
<keyword evidence="5 10" id="KW-0145">Chemotaxis</keyword>
<keyword evidence="7 10" id="KW-0283">Flagellar rotation</keyword>
<keyword evidence="12" id="KW-0966">Cell projection</keyword>
<evidence type="ECO:0000256" key="10">
    <source>
        <dbReference type="RuleBase" id="RU364125"/>
    </source>
</evidence>
<organism evidence="12 13">
    <name type="scientific">Mesorhizobium opportunistum (strain LMG 24607 / HAMBI 3007 / WSM2075)</name>
    <dbReference type="NCBI Taxonomy" id="536019"/>
    <lineage>
        <taxon>Bacteria</taxon>
        <taxon>Pseudomonadati</taxon>
        <taxon>Pseudomonadota</taxon>
        <taxon>Alphaproteobacteria</taxon>
        <taxon>Hyphomicrobiales</taxon>
        <taxon>Phyllobacteriaceae</taxon>
        <taxon>Mesorhizobium</taxon>
    </lineage>
</organism>
<evidence type="ECO:0000256" key="11">
    <source>
        <dbReference type="SAM" id="MobiDB-lite"/>
    </source>
</evidence>
<dbReference type="Pfam" id="PF03748">
    <property type="entry name" value="FliL"/>
    <property type="match status" value="1"/>
</dbReference>
<evidence type="ECO:0000256" key="5">
    <source>
        <dbReference type="ARBA" id="ARBA00022500"/>
    </source>
</evidence>
<comment type="function">
    <text evidence="1 10">Controls the rotational direction of flagella during chemotaxis.</text>
</comment>